<sequence length="922" mass="104630">MELAVAALGSLLPKLATLLTDEYKLQKGVRGEIRFLHAEMESMQAALDRVSNLPPQQIDDLNNIWVRDLKELSYDIEDSVDSFMLRVDAPGSAKPKSFKRFFDRTIGLLTKAMARHHIADDIHDIKSRIQEVAGRRERYRFPEVAGQPKNTEMDPRLPALYEDVKNLVGIEGPAEKLTALLSAQKQKLMVVSIVGVGGLGKTTLANSVYQTIRAEFQSQAFVSVSLKPDINKILSSILRQVSGQQYPNPEAWSHTELIDTIRQILEKKRYIIVIDDVWAESAWTQIKCALIENSLGSRVIVTTRNADVAKFSCSSIDGTMCELDPLSYEDSKKLLCKRIFNENEEMHSELEEVSRKILDKCGVYLLASRPNKTKYEWYGVYSSMGSGLHKDKSLDSMRAILYLSYSDLPSYLKPCLLYLSMFPEDYEIPSDELVRLWIAEGFVDEKLGCNLYDLGERYFNELVSRSMIQPIYNEDGSPSGCRVHDMILDFIISLATQENFVTILDVPCHISSARKIRRLSLRGSKVEREEQVIYQATLNISHVRSLVAFGDAVQWVPTTSRFPVLRVLAFKHDWSDNIHPKDLGSLQHLRYLALQGMFQTKLLEGIGNLKLLKTLDLRGRFKGELPASLNQLRQLESLLNCTNIVKLPDGIGNLISLNELWWLNVDKSPNTLAELGSLTKLRVLKINGLHRNQSYMKTFLQALSNLINLRRLVFYGEGSCSLDMPDQWTGPAHLQSFDGDDLIFSQVPRWFSSLSELSRLSMYVNLLRQEDFNLLGALPVLRFLDLGGDPFGTTTEEQVVVGADHPFRSLQEFKFYPKTRCWLEFARGVMPKLQRLVLSFEVKKWEGGGFDVGLENLASLKYVTVKVDCAGVRIKEVEDVETKVSDAVDMLPNHVTLKISREWTILMIQDENKDGHAVSEER</sequence>
<dbReference type="GO" id="GO:0009626">
    <property type="term" value="P:plant-type hypersensitive response"/>
    <property type="evidence" value="ECO:0007669"/>
    <property type="project" value="UniProtKB-ARBA"/>
</dbReference>
<evidence type="ECO:0000313" key="11">
    <source>
        <dbReference type="EMBL" id="OQU83293.1"/>
    </source>
</evidence>
<dbReference type="FunFam" id="3.40.50.300:FF:001091">
    <property type="entry name" value="Probable disease resistance protein At1g61300"/>
    <property type="match status" value="1"/>
</dbReference>
<evidence type="ECO:0000256" key="1">
    <source>
        <dbReference type="ARBA" id="ARBA00008894"/>
    </source>
</evidence>
<dbReference type="GO" id="GO:0042742">
    <property type="term" value="P:defense response to bacterium"/>
    <property type="evidence" value="ECO:0007669"/>
    <property type="project" value="UniProtKB-ARBA"/>
</dbReference>
<protein>
    <recommendedName>
        <fullName evidence="13">AAA+ ATPase domain-containing protein</fullName>
    </recommendedName>
</protein>
<dbReference type="AlphaFoldDB" id="A0A1Z5RHP8"/>
<dbReference type="CDD" id="cd14798">
    <property type="entry name" value="RX-CC_like"/>
    <property type="match status" value="1"/>
</dbReference>
<evidence type="ECO:0000313" key="12">
    <source>
        <dbReference type="Proteomes" id="UP000000768"/>
    </source>
</evidence>
<dbReference type="PRINTS" id="PR00364">
    <property type="entry name" value="DISEASERSIST"/>
</dbReference>
<keyword evidence="6" id="KW-0175">Coiled coil</keyword>
<feature type="domain" description="Disease resistance R13L4/SHOC-2-like LRR" evidence="10">
    <location>
        <begin position="542"/>
        <end position="897"/>
    </location>
</feature>
<feature type="domain" description="NB-ARC" evidence="7">
    <location>
        <begin position="173"/>
        <end position="343"/>
    </location>
</feature>
<dbReference type="Gene3D" id="1.10.10.10">
    <property type="entry name" value="Winged helix-like DNA-binding domain superfamily/Winged helix DNA-binding domain"/>
    <property type="match status" value="1"/>
</dbReference>
<dbReference type="Pfam" id="PF00931">
    <property type="entry name" value="NB-ARC"/>
    <property type="match status" value="1"/>
</dbReference>
<keyword evidence="12" id="KW-1185">Reference proteome</keyword>
<dbReference type="Gene3D" id="3.40.50.300">
    <property type="entry name" value="P-loop containing nucleotide triphosphate hydrolases"/>
    <property type="match status" value="1"/>
</dbReference>
<dbReference type="Pfam" id="PF23598">
    <property type="entry name" value="LRR_14"/>
    <property type="match status" value="1"/>
</dbReference>
<dbReference type="InterPro" id="IPR036388">
    <property type="entry name" value="WH-like_DNA-bd_sf"/>
</dbReference>
<keyword evidence="3" id="KW-0677">Repeat</keyword>
<feature type="domain" description="Disease resistance protein winged helix" evidence="9">
    <location>
        <begin position="421"/>
        <end position="491"/>
    </location>
</feature>
<dbReference type="InterPro" id="IPR055414">
    <property type="entry name" value="LRR_R13L4/SHOC2-like"/>
</dbReference>
<dbReference type="Pfam" id="PF23559">
    <property type="entry name" value="WHD_DRP"/>
    <property type="match status" value="1"/>
</dbReference>
<dbReference type="InParanoid" id="A0A1Z5RHP8"/>
<evidence type="ECO:0000256" key="4">
    <source>
        <dbReference type="ARBA" id="ARBA00022741"/>
    </source>
</evidence>
<keyword evidence="4" id="KW-0547">Nucleotide-binding</keyword>
<dbReference type="Proteomes" id="UP000000768">
    <property type="component" value="Chromosome 5"/>
</dbReference>
<dbReference type="InterPro" id="IPR041118">
    <property type="entry name" value="Rx_N"/>
</dbReference>
<accession>A0A1Z5RHP8</accession>
<evidence type="ECO:0008006" key="13">
    <source>
        <dbReference type="Google" id="ProtNLM"/>
    </source>
</evidence>
<dbReference type="InterPro" id="IPR044974">
    <property type="entry name" value="Disease_R_plants"/>
</dbReference>
<reference evidence="11 12" key="1">
    <citation type="journal article" date="2009" name="Nature">
        <title>The Sorghum bicolor genome and the diversification of grasses.</title>
        <authorList>
            <person name="Paterson A.H."/>
            <person name="Bowers J.E."/>
            <person name="Bruggmann R."/>
            <person name="Dubchak I."/>
            <person name="Grimwood J."/>
            <person name="Gundlach H."/>
            <person name="Haberer G."/>
            <person name="Hellsten U."/>
            <person name="Mitros T."/>
            <person name="Poliakov A."/>
            <person name="Schmutz J."/>
            <person name="Spannagl M."/>
            <person name="Tang H."/>
            <person name="Wang X."/>
            <person name="Wicker T."/>
            <person name="Bharti A.K."/>
            <person name="Chapman J."/>
            <person name="Feltus F.A."/>
            <person name="Gowik U."/>
            <person name="Grigoriev I.V."/>
            <person name="Lyons E."/>
            <person name="Maher C.A."/>
            <person name="Martis M."/>
            <person name="Narechania A."/>
            <person name="Otillar R.P."/>
            <person name="Penning B.W."/>
            <person name="Salamov A.A."/>
            <person name="Wang Y."/>
            <person name="Zhang L."/>
            <person name="Carpita N.C."/>
            <person name="Freeling M."/>
            <person name="Gingle A.R."/>
            <person name="Hash C.T."/>
            <person name="Keller B."/>
            <person name="Klein P."/>
            <person name="Kresovich S."/>
            <person name="McCann M.C."/>
            <person name="Ming R."/>
            <person name="Peterson D.G."/>
            <person name="Mehboob-ur-Rahman"/>
            <person name="Ware D."/>
            <person name="Westhoff P."/>
            <person name="Mayer K.F."/>
            <person name="Messing J."/>
            <person name="Rokhsar D.S."/>
        </authorList>
    </citation>
    <scope>NUCLEOTIDE SEQUENCE [LARGE SCALE GENOMIC DNA]</scope>
    <source>
        <strain evidence="12">cv. BTx623</strain>
    </source>
</reference>
<evidence type="ECO:0000256" key="6">
    <source>
        <dbReference type="ARBA" id="ARBA00023054"/>
    </source>
</evidence>
<evidence type="ECO:0000259" key="8">
    <source>
        <dbReference type="Pfam" id="PF18052"/>
    </source>
</evidence>
<evidence type="ECO:0000259" key="9">
    <source>
        <dbReference type="Pfam" id="PF23559"/>
    </source>
</evidence>
<dbReference type="SUPFAM" id="SSF52540">
    <property type="entry name" value="P-loop containing nucleoside triphosphate hydrolases"/>
    <property type="match status" value="1"/>
</dbReference>
<dbReference type="PANTHER" id="PTHR23155:SF1137">
    <property type="entry name" value="OS08G0387700 PROTEIN"/>
    <property type="match status" value="1"/>
</dbReference>
<dbReference type="SUPFAM" id="SSF52058">
    <property type="entry name" value="L domain-like"/>
    <property type="match status" value="1"/>
</dbReference>
<dbReference type="GO" id="GO:0043531">
    <property type="term" value="F:ADP binding"/>
    <property type="evidence" value="ECO:0007669"/>
    <property type="project" value="InterPro"/>
</dbReference>
<dbReference type="Gene3D" id="1.20.5.4130">
    <property type="match status" value="1"/>
</dbReference>
<dbReference type="Pfam" id="PF18052">
    <property type="entry name" value="Rx_N"/>
    <property type="match status" value="1"/>
</dbReference>
<dbReference type="InterPro" id="IPR058922">
    <property type="entry name" value="WHD_DRP"/>
</dbReference>
<feature type="domain" description="Disease resistance N-terminal" evidence="8">
    <location>
        <begin position="7"/>
        <end position="98"/>
    </location>
</feature>
<reference evidence="12" key="2">
    <citation type="journal article" date="2018" name="Plant J.">
        <title>The Sorghum bicolor reference genome: improved assembly, gene annotations, a transcriptome atlas, and signatures of genome organization.</title>
        <authorList>
            <person name="McCormick R.F."/>
            <person name="Truong S.K."/>
            <person name="Sreedasyam A."/>
            <person name="Jenkins J."/>
            <person name="Shu S."/>
            <person name="Sims D."/>
            <person name="Kennedy M."/>
            <person name="Amirebrahimi M."/>
            <person name="Weers B.D."/>
            <person name="McKinley B."/>
            <person name="Mattison A."/>
            <person name="Morishige D.T."/>
            <person name="Grimwood J."/>
            <person name="Schmutz J."/>
            <person name="Mullet J.E."/>
        </authorList>
    </citation>
    <scope>NUCLEOTIDE SEQUENCE [LARGE SCALE GENOMIC DNA]</scope>
    <source>
        <strain evidence="12">cv. BTx623</strain>
    </source>
</reference>
<dbReference type="eggNOG" id="KOG4658">
    <property type="taxonomic scope" value="Eukaryota"/>
</dbReference>
<proteinExistence type="inferred from homology"/>
<dbReference type="GO" id="GO:0002758">
    <property type="term" value="P:innate immune response-activating signaling pathway"/>
    <property type="evidence" value="ECO:0007669"/>
    <property type="project" value="UniProtKB-ARBA"/>
</dbReference>
<dbReference type="PANTHER" id="PTHR23155">
    <property type="entry name" value="DISEASE RESISTANCE PROTEIN RP"/>
    <property type="match status" value="1"/>
</dbReference>
<comment type="similarity">
    <text evidence="1">Belongs to the disease resistance NB-LRR family.</text>
</comment>
<dbReference type="FunFam" id="1.10.10.10:FF:000322">
    <property type="entry name" value="Probable disease resistance protein At1g63360"/>
    <property type="match status" value="1"/>
</dbReference>
<dbReference type="EMBL" id="CM000764">
    <property type="protein sequence ID" value="OQU83293.1"/>
    <property type="molecule type" value="Genomic_DNA"/>
</dbReference>
<gene>
    <name evidence="11" type="ORF">SORBI_3005G105600</name>
</gene>
<organism evidence="11 12">
    <name type="scientific">Sorghum bicolor</name>
    <name type="common">Sorghum</name>
    <name type="synonym">Sorghum vulgare</name>
    <dbReference type="NCBI Taxonomy" id="4558"/>
    <lineage>
        <taxon>Eukaryota</taxon>
        <taxon>Viridiplantae</taxon>
        <taxon>Streptophyta</taxon>
        <taxon>Embryophyta</taxon>
        <taxon>Tracheophyta</taxon>
        <taxon>Spermatophyta</taxon>
        <taxon>Magnoliopsida</taxon>
        <taxon>Liliopsida</taxon>
        <taxon>Poales</taxon>
        <taxon>Poaceae</taxon>
        <taxon>PACMAD clade</taxon>
        <taxon>Panicoideae</taxon>
        <taxon>Andropogonodae</taxon>
        <taxon>Andropogoneae</taxon>
        <taxon>Sorghinae</taxon>
        <taxon>Sorghum</taxon>
    </lineage>
</organism>
<name>A0A1Z5RHP8_SORBI</name>
<dbReference type="InterPro" id="IPR027417">
    <property type="entry name" value="P-loop_NTPase"/>
</dbReference>
<evidence type="ECO:0000256" key="3">
    <source>
        <dbReference type="ARBA" id="ARBA00022737"/>
    </source>
</evidence>
<dbReference type="Gene3D" id="3.80.10.10">
    <property type="entry name" value="Ribonuclease Inhibitor"/>
    <property type="match status" value="1"/>
</dbReference>
<dbReference type="Gramene" id="OQU83293">
    <property type="protein sequence ID" value="OQU83293"/>
    <property type="gene ID" value="SORBI_3005G105600"/>
</dbReference>
<keyword evidence="2" id="KW-0433">Leucine-rich repeat</keyword>
<keyword evidence="5" id="KW-0611">Plant defense</keyword>
<evidence type="ECO:0000259" key="7">
    <source>
        <dbReference type="Pfam" id="PF00931"/>
    </source>
</evidence>
<evidence type="ECO:0000259" key="10">
    <source>
        <dbReference type="Pfam" id="PF23598"/>
    </source>
</evidence>
<dbReference type="InterPro" id="IPR002182">
    <property type="entry name" value="NB-ARC"/>
</dbReference>
<dbReference type="InterPro" id="IPR038005">
    <property type="entry name" value="RX-like_CC"/>
</dbReference>
<dbReference type="InterPro" id="IPR032675">
    <property type="entry name" value="LRR_dom_sf"/>
</dbReference>
<dbReference type="OMA" id="RECESEM"/>
<evidence type="ECO:0000256" key="2">
    <source>
        <dbReference type="ARBA" id="ARBA00022614"/>
    </source>
</evidence>
<evidence type="ECO:0000256" key="5">
    <source>
        <dbReference type="ARBA" id="ARBA00022821"/>
    </source>
</evidence>